<keyword evidence="1" id="KW-0812">Transmembrane</keyword>
<proteinExistence type="predicted"/>
<evidence type="ECO:0000313" key="3">
    <source>
        <dbReference type="Proteomes" id="UP000190750"/>
    </source>
</evidence>
<organism evidence="2 3">
    <name type="scientific">Rhodoferax fermentans</name>
    <dbReference type="NCBI Taxonomy" id="28066"/>
    <lineage>
        <taxon>Bacteria</taxon>
        <taxon>Pseudomonadati</taxon>
        <taxon>Pseudomonadota</taxon>
        <taxon>Betaproteobacteria</taxon>
        <taxon>Burkholderiales</taxon>
        <taxon>Comamonadaceae</taxon>
        <taxon>Rhodoferax</taxon>
    </lineage>
</organism>
<dbReference type="EMBL" id="MTJN01000002">
    <property type="protein sequence ID" value="OOV08022.1"/>
    <property type="molecule type" value="Genomic_DNA"/>
</dbReference>
<dbReference type="GO" id="GO:0005886">
    <property type="term" value="C:plasma membrane"/>
    <property type="evidence" value="ECO:0007669"/>
    <property type="project" value="InterPro"/>
</dbReference>
<feature type="transmembrane region" description="Helical" evidence="1">
    <location>
        <begin position="6"/>
        <end position="27"/>
    </location>
</feature>
<dbReference type="RefSeq" id="WP_078365888.1">
    <property type="nucleotide sequence ID" value="NZ_MTJN01000002.1"/>
</dbReference>
<comment type="caution">
    <text evidence="2">The sequence shown here is derived from an EMBL/GenBank/DDBJ whole genome shotgun (WGS) entry which is preliminary data.</text>
</comment>
<dbReference type="STRING" id="28066.RF819_15995"/>
<evidence type="ECO:0000256" key="1">
    <source>
        <dbReference type="SAM" id="Phobius"/>
    </source>
</evidence>
<dbReference type="Pfam" id="PF09604">
    <property type="entry name" value="Potass_KdpF"/>
    <property type="match status" value="1"/>
</dbReference>
<keyword evidence="1" id="KW-0472">Membrane</keyword>
<evidence type="ECO:0000313" key="2">
    <source>
        <dbReference type="EMBL" id="OOV08022.1"/>
    </source>
</evidence>
<keyword evidence="1" id="KW-1133">Transmembrane helix</keyword>
<accession>A0A1T1AV88</accession>
<protein>
    <submittedName>
        <fullName evidence="2">K+-transporting ATPase subunit F</fullName>
    </submittedName>
</protein>
<reference evidence="2 3" key="1">
    <citation type="submission" date="2017-01" db="EMBL/GenBank/DDBJ databases">
        <title>Genome sequencing of Rhodoferax fermentans JCM 7819.</title>
        <authorList>
            <person name="Kim Y.J."/>
            <person name="Farh M.E.-A."/>
            <person name="Yang D.-C."/>
        </authorList>
    </citation>
    <scope>NUCLEOTIDE SEQUENCE [LARGE SCALE GENOMIC DNA]</scope>
    <source>
        <strain evidence="2 3">JCM 7819</strain>
    </source>
</reference>
<dbReference type="AlphaFoldDB" id="A0A1T1AV88"/>
<sequence>MISQPTLYGAAGLCVALLLVYLVYALLCAEEF</sequence>
<keyword evidence="3" id="KW-1185">Reference proteome</keyword>
<dbReference type="Proteomes" id="UP000190750">
    <property type="component" value="Unassembled WGS sequence"/>
</dbReference>
<gene>
    <name evidence="2" type="ORF">RF819_15995</name>
</gene>
<dbReference type="InterPro" id="IPR011726">
    <property type="entry name" value="KdpF"/>
</dbReference>
<name>A0A1T1AV88_RHOFE</name>
<dbReference type="GO" id="GO:0008556">
    <property type="term" value="F:P-type potassium transmembrane transporter activity"/>
    <property type="evidence" value="ECO:0007669"/>
    <property type="project" value="InterPro"/>
</dbReference>